<dbReference type="Proteomes" id="UP000077667">
    <property type="component" value="Chromosome"/>
</dbReference>
<sequence length="202" mass="23036">MERIIAYIDGFNLYFGMKQNGNGTLWLNPQQLVLSLLKSHQELISIKYFTSRIRNNPDKEDRQKTYLEALETLSNFKITYGHYQSHIETCRRCGHSYPYSNEKMTDVNIAVAMMEDAHNSLYDTAILITGDSDLVPPINSIHNIYPNKRVFVAFPPNRSNLSVKNVAKGSLVIGRKKLAEAQFPPVVIKASGFRLIKPSTWI</sequence>
<dbReference type="RefSeq" id="WP_067760340.1">
    <property type="nucleotide sequence ID" value="NZ_CP015772.1"/>
</dbReference>
<evidence type="ECO:0000313" key="2">
    <source>
        <dbReference type="EMBL" id="ANH83089.1"/>
    </source>
</evidence>
<dbReference type="Pfam" id="PF01936">
    <property type="entry name" value="NYN"/>
    <property type="match status" value="1"/>
</dbReference>
<feature type="domain" description="NYN" evidence="1">
    <location>
        <begin position="4"/>
        <end position="167"/>
    </location>
</feature>
<dbReference type="CDD" id="cd18722">
    <property type="entry name" value="PIN_NicB-like"/>
    <property type="match status" value="1"/>
</dbReference>
<protein>
    <recommendedName>
        <fullName evidence="1">NYN domain-containing protein</fullName>
    </recommendedName>
</protein>
<reference evidence="2 3" key="1">
    <citation type="submission" date="2016-05" db="EMBL/GenBank/DDBJ databases">
        <title>Niabella ginsenosidivorans BS26 whole genome sequencing.</title>
        <authorList>
            <person name="Im W.T."/>
            <person name="Siddiqi M.Z."/>
        </authorList>
    </citation>
    <scope>NUCLEOTIDE SEQUENCE [LARGE SCALE GENOMIC DNA]</scope>
    <source>
        <strain evidence="2 3">BS26</strain>
    </source>
</reference>
<evidence type="ECO:0000259" key="1">
    <source>
        <dbReference type="Pfam" id="PF01936"/>
    </source>
</evidence>
<dbReference type="PANTHER" id="PTHR35458">
    <property type="entry name" value="SLR0755 PROTEIN"/>
    <property type="match status" value="1"/>
</dbReference>
<dbReference type="Gene3D" id="3.40.50.1010">
    <property type="entry name" value="5'-nuclease"/>
    <property type="match status" value="1"/>
</dbReference>
<dbReference type="AlphaFoldDB" id="A0A1A9I7R5"/>
<name>A0A1A9I7R5_9BACT</name>
<dbReference type="KEGG" id="nia:A8C56_20770"/>
<dbReference type="InterPro" id="IPR047140">
    <property type="entry name" value="LabA"/>
</dbReference>
<dbReference type="PANTHER" id="PTHR35458:SF8">
    <property type="entry name" value="SLR0650 PROTEIN"/>
    <property type="match status" value="1"/>
</dbReference>
<accession>A0A1A9I7R5</accession>
<dbReference type="InterPro" id="IPR021139">
    <property type="entry name" value="NYN"/>
</dbReference>
<keyword evidence="3" id="KW-1185">Reference proteome</keyword>
<dbReference type="OrthoDB" id="9809421at2"/>
<proteinExistence type="predicted"/>
<gene>
    <name evidence="2" type="ORF">A8C56_20770</name>
</gene>
<evidence type="ECO:0000313" key="3">
    <source>
        <dbReference type="Proteomes" id="UP000077667"/>
    </source>
</evidence>
<dbReference type="GO" id="GO:0004540">
    <property type="term" value="F:RNA nuclease activity"/>
    <property type="evidence" value="ECO:0007669"/>
    <property type="project" value="InterPro"/>
</dbReference>
<dbReference type="STRING" id="1176587.A8C56_20770"/>
<organism evidence="2 3">
    <name type="scientific">Niabella ginsenosidivorans</name>
    <dbReference type="NCBI Taxonomy" id="1176587"/>
    <lineage>
        <taxon>Bacteria</taxon>
        <taxon>Pseudomonadati</taxon>
        <taxon>Bacteroidota</taxon>
        <taxon>Chitinophagia</taxon>
        <taxon>Chitinophagales</taxon>
        <taxon>Chitinophagaceae</taxon>
        <taxon>Niabella</taxon>
    </lineage>
</organism>
<dbReference type="EMBL" id="CP015772">
    <property type="protein sequence ID" value="ANH83089.1"/>
    <property type="molecule type" value="Genomic_DNA"/>
</dbReference>